<evidence type="ECO:0000256" key="9">
    <source>
        <dbReference type="SAM" id="MobiDB-lite"/>
    </source>
</evidence>
<evidence type="ECO:0000256" key="1">
    <source>
        <dbReference type="ARBA" id="ARBA00007316"/>
    </source>
</evidence>
<dbReference type="Proteomes" id="UP000886069">
    <property type="component" value="Unassembled WGS sequence"/>
</dbReference>
<dbReference type="PANTHER" id="PTHR32309:SF13">
    <property type="entry name" value="FERRIC ENTEROBACTIN TRANSPORT PROTEIN FEPE"/>
    <property type="match status" value="1"/>
</dbReference>
<evidence type="ECO:0000256" key="2">
    <source>
        <dbReference type="ARBA" id="ARBA00011903"/>
    </source>
</evidence>
<evidence type="ECO:0000256" key="7">
    <source>
        <dbReference type="ARBA" id="ARBA00023137"/>
    </source>
</evidence>
<comment type="catalytic activity">
    <reaction evidence="8">
        <text>L-tyrosyl-[protein] + ATP = O-phospho-L-tyrosyl-[protein] + ADP + H(+)</text>
        <dbReference type="Rhea" id="RHEA:10596"/>
        <dbReference type="Rhea" id="RHEA-COMP:10136"/>
        <dbReference type="Rhea" id="RHEA-COMP:20101"/>
        <dbReference type="ChEBI" id="CHEBI:15378"/>
        <dbReference type="ChEBI" id="CHEBI:30616"/>
        <dbReference type="ChEBI" id="CHEBI:46858"/>
        <dbReference type="ChEBI" id="CHEBI:61978"/>
        <dbReference type="ChEBI" id="CHEBI:456216"/>
        <dbReference type="EC" id="2.7.10.2"/>
    </reaction>
</comment>
<dbReference type="GO" id="GO:0004713">
    <property type="term" value="F:protein tyrosine kinase activity"/>
    <property type="evidence" value="ECO:0007669"/>
    <property type="project" value="TreeGrafter"/>
</dbReference>
<evidence type="ECO:0000256" key="8">
    <source>
        <dbReference type="ARBA" id="ARBA00051245"/>
    </source>
</evidence>
<evidence type="ECO:0000256" key="5">
    <source>
        <dbReference type="ARBA" id="ARBA00022777"/>
    </source>
</evidence>
<comment type="similarity">
    <text evidence="1">Belongs to the CpsD/CapB family.</text>
</comment>
<dbReference type="InterPro" id="IPR027417">
    <property type="entry name" value="P-loop_NTPase"/>
</dbReference>
<feature type="domain" description="AAA" evidence="10">
    <location>
        <begin position="69"/>
        <end position="231"/>
    </location>
</feature>
<evidence type="ECO:0000256" key="4">
    <source>
        <dbReference type="ARBA" id="ARBA00022741"/>
    </source>
</evidence>
<sequence length="255" mass="29008">MSKIYDALRKAENEKNRKRATPARGRPPSRKIDAHRDSGLLRGMDENFRRALLTLRNTIESETKERNTRSIVFTSAVGGEGKTTILSAFARVLSIGRGERILLVDCSIRKPKLHKLFDVDNDKGIIDYLEGRAELPEIVHHVESAGLDLVTAGFAEDVDISMPVFNSERMTLFMREVSEAYEYVLFDTAAVLEAPETPIISSYSDGVIMIVHVGKTRREVIKRAMLMIEKLEGRFIGTILNRKKYHIPEFIYRRV</sequence>
<evidence type="ECO:0000313" key="11">
    <source>
        <dbReference type="EMBL" id="HER43477.1"/>
    </source>
</evidence>
<comment type="caution">
    <text evidence="11">The sequence shown here is derived from an EMBL/GenBank/DDBJ whole genome shotgun (WGS) entry which is preliminary data.</text>
</comment>
<accession>A0A7V2AUL0</accession>
<gene>
    <name evidence="11" type="ORF">ENO08_03360</name>
</gene>
<reference evidence="11" key="1">
    <citation type="journal article" date="2020" name="mSystems">
        <title>Genome- and Community-Level Interaction Insights into Carbon Utilization and Element Cycling Functions of Hydrothermarchaeota in Hydrothermal Sediment.</title>
        <authorList>
            <person name="Zhou Z."/>
            <person name="Liu Y."/>
            <person name="Xu W."/>
            <person name="Pan J."/>
            <person name="Luo Z.H."/>
            <person name="Li M."/>
        </authorList>
    </citation>
    <scope>NUCLEOTIDE SEQUENCE [LARGE SCALE GENOMIC DNA]</scope>
    <source>
        <strain evidence="11">SpSt-1233</strain>
    </source>
</reference>
<dbReference type="InterPro" id="IPR005702">
    <property type="entry name" value="Wzc-like_C"/>
</dbReference>
<proteinExistence type="inferred from homology"/>
<evidence type="ECO:0000256" key="6">
    <source>
        <dbReference type="ARBA" id="ARBA00022840"/>
    </source>
</evidence>
<evidence type="ECO:0000259" key="10">
    <source>
        <dbReference type="Pfam" id="PF13614"/>
    </source>
</evidence>
<dbReference type="PANTHER" id="PTHR32309">
    <property type="entry name" value="TYROSINE-PROTEIN KINASE"/>
    <property type="match status" value="1"/>
</dbReference>
<dbReference type="AlphaFoldDB" id="A0A7V2AUL0"/>
<protein>
    <recommendedName>
        <fullName evidence="2">non-specific protein-tyrosine kinase</fullName>
        <ecNumber evidence="2">2.7.10.2</ecNumber>
    </recommendedName>
</protein>
<dbReference type="Gene3D" id="3.40.50.300">
    <property type="entry name" value="P-loop containing nucleotide triphosphate hydrolases"/>
    <property type="match status" value="1"/>
</dbReference>
<dbReference type="Pfam" id="PF13614">
    <property type="entry name" value="AAA_31"/>
    <property type="match status" value="1"/>
</dbReference>
<dbReference type="InterPro" id="IPR050445">
    <property type="entry name" value="Bact_polysacc_biosynth/exp"/>
</dbReference>
<keyword evidence="3" id="KW-0808">Transferase</keyword>
<evidence type="ECO:0000256" key="3">
    <source>
        <dbReference type="ARBA" id="ARBA00022679"/>
    </source>
</evidence>
<dbReference type="CDD" id="cd05387">
    <property type="entry name" value="BY-kinase"/>
    <property type="match status" value="1"/>
</dbReference>
<dbReference type="InterPro" id="IPR025669">
    <property type="entry name" value="AAA_dom"/>
</dbReference>
<feature type="region of interest" description="Disordered" evidence="9">
    <location>
        <begin position="1"/>
        <end position="37"/>
    </location>
</feature>
<keyword evidence="6" id="KW-0067">ATP-binding</keyword>
<keyword evidence="4" id="KW-0547">Nucleotide-binding</keyword>
<dbReference type="EMBL" id="DSEC01000239">
    <property type="protein sequence ID" value="HER43477.1"/>
    <property type="molecule type" value="Genomic_DNA"/>
</dbReference>
<dbReference type="EC" id="2.7.10.2" evidence="2"/>
<organism evidence="11">
    <name type="scientific">Eiseniibacteriota bacterium</name>
    <dbReference type="NCBI Taxonomy" id="2212470"/>
    <lineage>
        <taxon>Bacteria</taxon>
        <taxon>Candidatus Eiseniibacteriota</taxon>
    </lineage>
</organism>
<keyword evidence="7" id="KW-0829">Tyrosine-protein kinase</keyword>
<dbReference type="GO" id="GO:0005886">
    <property type="term" value="C:plasma membrane"/>
    <property type="evidence" value="ECO:0007669"/>
    <property type="project" value="TreeGrafter"/>
</dbReference>
<name>A0A7V2AUL0_UNCEI</name>
<feature type="compositionally biased region" description="Basic and acidic residues" evidence="9">
    <location>
        <begin position="1"/>
        <end position="15"/>
    </location>
</feature>
<dbReference type="SUPFAM" id="SSF52540">
    <property type="entry name" value="P-loop containing nucleoside triphosphate hydrolases"/>
    <property type="match status" value="1"/>
</dbReference>
<keyword evidence="5 11" id="KW-0418">Kinase</keyword>